<reference evidence="3" key="1">
    <citation type="submission" date="2021-04" db="EMBL/GenBank/DDBJ databases">
        <title>Proteiniclasticum sedimins sp. nov., an obligate anaerobic bacterium isolated from anaerobic sludge.</title>
        <authorList>
            <person name="Liu J."/>
        </authorList>
    </citation>
    <scope>NUCLEOTIDE SEQUENCE</scope>
    <source>
        <strain evidence="3">BAD-10</strain>
    </source>
</reference>
<organism evidence="3 4">
    <name type="scientific">Proteiniclasticum sediminis</name>
    <dbReference type="NCBI Taxonomy" id="2804028"/>
    <lineage>
        <taxon>Bacteria</taxon>
        <taxon>Bacillati</taxon>
        <taxon>Bacillota</taxon>
        <taxon>Clostridia</taxon>
        <taxon>Eubacteriales</taxon>
        <taxon>Clostridiaceae</taxon>
        <taxon>Proteiniclasticum</taxon>
    </lineage>
</organism>
<keyword evidence="4" id="KW-1185">Reference proteome</keyword>
<dbReference type="AlphaFoldDB" id="A0A941CPJ1"/>
<dbReference type="RefSeq" id="WP_211799792.1">
    <property type="nucleotide sequence ID" value="NZ_JAGSCS010000002.1"/>
</dbReference>
<dbReference type="PANTHER" id="PTHR31157:SF1">
    <property type="entry name" value="SCP DOMAIN-CONTAINING PROTEIN"/>
    <property type="match status" value="1"/>
</dbReference>
<dbReference type="CDD" id="cd05379">
    <property type="entry name" value="CAP_bacterial"/>
    <property type="match status" value="1"/>
</dbReference>
<dbReference type="Proteomes" id="UP000675379">
    <property type="component" value="Unassembled WGS sequence"/>
</dbReference>
<protein>
    <submittedName>
        <fullName evidence="3">CAP domain-containing protein</fullName>
    </submittedName>
</protein>
<dbReference type="InterPro" id="IPR014044">
    <property type="entry name" value="CAP_dom"/>
</dbReference>
<sequence length="249" mass="28084">MKNWKKQATAGLLLLTMLLSGCGNRVEKTLNRAEKEINALEERLNTFFEETGNALEDWLTNWKVPGLLPTEETKGSSENLPSAYVSQAMETAFSELPLNYGFAFDAEGETQILNLLNAYRKENGLQPLTLREDLSQSARYKSLAMLQYDYFSHDNPNLQGKPFDVLLWNKLNLKYSSIGENLAFISTSGRVNTISAEELFTQWKNSPAHNEQMLNPYYTAVGIGVVRSTSSGPYYKNYKVLLGTQHFGN</sequence>
<comment type="caution">
    <text evidence="3">The sequence shown here is derived from an EMBL/GenBank/DDBJ whole genome shotgun (WGS) entry which is preliminary data.</text>
</comment>
<keyword evidence="1" id="KW-0175">Coiled coil</keyword>
<dbReference type="PANTHER" id="PTHR31157">
    <property type="entry name" value="SCP DOMAIN-CONTAINING PROTEIN"/>
    <property type="match status" value="1"/>
</dbReference>
<evidence type="ECO:0000259" key="2">
    <source>
        <dbReference type="Pfam" id="PF00188"/>
    </source>
</evidence>
<evidence type="ECO:0000313" key="4">
    <source>
        <dbReference type="Proteomes" id="UP000675379"/>
    </source>
</evidence>
<accession>A0A941CPJ1</accession>
<name>A0A941CPJ1_9CLOT</name>
<evidence type="ECO:0000256" key="1">
    <source>
        <dbReference type="SAM" id="Coils"/>
    </source>
</evidence>
<dbReference type="Pfam" id="PF00188">
    <property type="entry name" value="CAP"/>
    <property type="match status" value="1"/>
</dbReference>
<feature type="coiled-coil region" evidence="1">
    <location>
        <begin position="23"/>
        <end position="50"/>
    </location>
</feature>
<dbReference type="InterPro" id="IPR035940">
    <property type="entry name" value="CAP_sf"/>
</dbReference>
<evidence type="ECO:0000313" key="3">
    <source>
        <dbReference type="EMBL" id="MBR0575284.1"/>
    </source>
</evidence>
<dbReference type="PROSITE" id="PS51257">
    <property type="entry name" value="PROKAR_LIPOPROTEIN"/>
    <property type="match status" value="1"/>
</dbReference>
<feature type="domain" description="SCP" evidence="2">
    <location>
        <begin position="113"/>
        <end position="232"/>
    </location>
</feature>
<dbReference type="SUPFAM" id="SSF55797">
    <property type="entry name" value="PR-1-like"/>
    <property type="match status" value="1"/>
</dbReference>
<proteinExistence type="predicted"/>
<gene>
    <name evidence="3" type="ORF">KCG48_02910</name>
</gene>
<dbReference type="Gene3D" id="3.40.33.10">
    <property type="entry name" value="CAP"/>
    <property type="match status" value="1"/>
</dbReference>
<dbReference type="EMBL" id="JAGSCS010000002">
    <property type="protein sequence ID" value="MBR0575284.1"/>
    <property type="molecule type" value="Genomic_DNA"/>
</dbReference>